<feature type="transmembrane region" description="Helical" evidence="1">
    <location>
        <begin position="249"/>
        <end position="272"/>
    </location>
</feature>
<evidence type="ECO:0000313" key="3">
    <source>
        <dbReference type="Proteomes" id="UP000237947"/>
    </source>
</evidence>
<feature type="transmembrane region" description="Helical" evidence="1">
    <location>
        <begin position="109"/>
        <end position="132"/>
    </location>
</feature>
<dbReference type="RefSeq" id="WP_106012990.1">
    <property type="nucleotide sequence ID" value="NZ_CP027226.1"/>
</dbReference>
<keyword evidence="3" id="KW-1185">Reference proteome</keyword>
<dbReference type="AlphaFoldDB" id="A0A2S0KPU0"/>
<dbReference type="Proteomes" id="UP000237947">
    <property type="component" value="Chromosome"/>
</dbReference>
<sequence>MSRNLTRILNRKQTHIAIYVLTLLLLTLAIIETLIYRYKGVFYFELGASWDYFTVDSLSSALYLSYTYTYLIVFGVALIPPLMVSDLYFLDRKQGVLVTLFTKESKVKYFLMGALSSFVSAFVLMFFVMNIYKIYLFIVYPYDPSSVYNVLGRYSEDLVYLDASLLPHLAGYNMYLYNFVIDLLISTYAGLVAGIAYAFSMQNFKNKLVAIGLPGVMIIISGLFSEVFIGSKYTHYNTIFAFGIKGRSITTTLIYFSILIFVFLLLFICGLCRNREYK</sequence>
<gene>
    <name evidence="2" type="ORF">C5Q98_07400</name>
</gene>
<evidence type="ECO:0000256" key="1">
    <source>
        <dbReference type="SAM" id="Phobius"/>
    </source>
</evidence>
<feature type="transmembrane region" description="Helical" evidence="1">
    <location>
        <begin position="208"/>
        <end position="229"/>
    </location>
</feature>
<feature type="transmembrane region" description="Helical" evidence="1">
    <location>
        <begin position="175"/>
        <end position="199"/>
    </location>
</feature>
<dbReference type="KEGG" id="fsa:C5Q98_07400"/>
<proteinExistence type="predicted"/>
<organism evidence="2 3">
    <name type="scientific">Fastidiosipila sanguinis</name>
    <dbReference type="NCBI Taxonomy" id="236753"/>
    <lineage>
        <taxon>Bacteria</taxon>
        <taxon>Bacillati</taxon>
        <taxon>Bacillota</taxon>
        <taxon>Clostridia</taxon>
        <taxon>Eubacteriales</taxon>
        <taxon>Oscillospiraceae</taxon>
        <taxon>Fastidiosipila</taxon>
    </lineage>
</organism>
<keyword evidence="1" id="KW-1133">Transmembrane helix</keyword>
<feature type="transmembrane region" description="Helical" evidence="1">
    <location>
        <begin position="68"/>
        <end position="89"/>
    </location>
</feature>
<keyword evidence="1" id="KW-0472">Membrane</keyword>
<keyword evidence="1" id="KW-0812">Transmembrane</keyword>
<name>A0A2S0KPU0_9FIRM</name>
<accession>A0A2S0KPU0</accession>
<reference evidence="3" key="1">
    <citation type="submission" date="2018-02" db="EMBL/GenBank/DDBJ databases">
        <authorList>
            <person name="Holder M.E."/>
            <person name="Ajami N.J."/>
            <person name="Petrosino J.F."/>
        </authorList>
    </citation>
    <scope>NUCLEOTIDE SEQUENCE [LARGE SCALE GENOMIC DNA]</scope>
    <source>
        <strain evidence="3">CCUG 47711</strain>
    </source>
</reference>
<feature type="transmembrane region" description="Helical" evidence="1">
    <location>
        <begin position="16"/>
        <end position="36"/>
    </location>
</feature>
<evidence type="ECO:0000313" key="2">
    <source>
        <dbReference type="EMBL" id="AVM43043.1"/>
    </source>
</evidence>
<dbReference type="EMBL" id="CP027226">
    <property type="protein sequence ID" value="AVM43043.1"/>
    <property type="molecule type" value="Genomic_DNA"/>
</dbReference>
<protein>
    <submittedName>
        <fullName evidence="2">Uncharacterized protein</fullName>
    </submittedName>
</protein>